<dbReference type="PANTHER" id="PTHR12436:SF3">
    <property type="entry name" value="GERMINAL-CENTER ASSOCIATED NUCLEAR PROTEIN"/>
    <property type="match status" value="1"/>
</dbReference>
<feature type="region of interest" description="Disordered" evidence="2">
    <location>
        <begin position="34"/>
        <end position="53"/>
    </location>
</feature>
<dbReference type="Gene3D" id="1.25.40.990">
    <property type="match status" value="1"/>
</dbReference>
<feature type="region of interest" description="Disordered" evidence="2">
    <location>
        <begin position="868"/>
        <end position="899"/>
    </location>
</feature>
<name>A0AAD9L8B9_PAPLA</name>
<evidence type="ECO:0000256" key="2">
    <source>
        <dbReference type="SAM" id="MobiDB-lite"/>
    </source>
</evidence>
<evidence type="ECO:0000313" key="5">
    <source>
        <dbReference type="Proteomes" id="UP001182556"/>
    </source>
</evidence>
<comment type="caution">
    <text evidence="4">The sequence shown here is derived from an EMBL/GenBank/DDBJ whole genome shotgun (WGS) entry which is preliminary data.</text>
</comment>
<feature type="region of interest" description="Disordered" evidence="2">
    <location>
        <begin position="543"/>
        <end position="645"/>
    </location>
</feature>
<feature type="compositionally biased region" description="Low complexity" evidence="2">
    <location>
        <begin position="9"/>
        <end position="23"/>
    </location>
</feature>
<dbReference type="AlphaFoldDB" id="A0AAD9L8B9"/>
<dbReference type="Proteomes" id="UP001182556">
    <property type="component" value="Unassembled WGS sequence"/>
</dbReference>
<dbReference type="EMBL" id="JAODAN010000001">
    <property type="protein sequence ID" value="KAK1926990.1"/>
    <property type="molecule type" value="Genomic_DNA"/>
</dbReference>
<dbReference type="InterPro" id="IPR045107">
    <property type="entry name" value="SAC3/GANP/THP3"/>
</dbReference>
<dbReference type="Pfam" id="PF03399">
    <property type="entry name" value="SAC3_GANP"/>
    <property type="match status" value="1"/>
</dbReference>
<reference evidence="4" key="1">
    <citation type="submission" date="2023-02" db="EMBL/GenBank/DDBJ databases">
        <title>Identification and recombinant expression of a fungal hydrolase from Papiliotrema laurentii that hydrolyzes apple cutin and clears colloidal polyester polyurethane.</title>
        <authorList>
            <consortium name="DOE Joint Genome Institute"/>
            <person name="Roman V.A."/>
            <person name="Bojanowski C."/>
            <person name="Crable B.R."/>
            <person name="Wagner D.N."/>
            <person name="Hung C.S."/>
            <person name="Nadeau L.J."/>
            <person name="Schratz L."/>
            <person name="Haridas S."/>
            <person name="Pangilinan J."/>
            <person name="Lipzen A."/>
            <person name="Na H."/>
            <person name="Yan M."/>
            <person name="Ng V."/>
            <person name="Grigoriev I.V."/>
            <person name="Spatafora J.W."/>
            <person name="Barlow D."/>
            <person name="Biffinger J."/>
            <person name="Kelley-Loughnane N."/>
            <person name="Varaljay V.A."/>
            <person name="Crookes-Goodson W.J."/>
        </authorList>
    </citation>
    <scope>NUCLEOTIDE SEQUENCE</scope>
    <source>
        <strain evidence="4">5307AH</strain>
    </source>
</reference>
<feature type="region of interest" description="Disordered" evidence="2">
    <location>
        <begin position="1"/>
        <end position="23"/>
    </location>
</feature>
<evidence type="ECO:0000313" key="4">
    <source>
        <dbReference type="EMBL" id="KAK1926990.1"/>
    </source>
</evidence>
<sequence length="917" mass="100414">MAESAGFNAAPEARAARAARFDASTAETRYRKLEAKRTEERRKLESEGAINSGQTDLQDAVDVRGTCEAKCSEFEAAFREFTGEINPLEKDASGRLDPARMVAAYTRSDAGAGLGAAAKLPSDLRTPSALVNSLDYLVNDLLSTQPPSTLPTLATDRRALGHVSGFIRDRTRAIRKEFSLQTSWGSLESVQCHEKIARYHILALRELQEETGGSSDMHNDAAELGRCFTSLRQLYEDLAEDHDLPNRAEMQAYMLLFDLRDKFTAISTAQLPSSVFNDPIIKIAFELRNAAQCNFDTQKEGSKDNAELGLNAIRRYVRLLRQPDVPFLLSCLAEIRLRELRRSALRALHRIYLSTKEPLVIRDGQIVERRMVKVEDLIEILGCEVQEEEPSAFDDITPIDRNRVTEAKRIVESLGFTFVVKDGQPMGALINKSADYKDNNDPPYTRRWASITAKRRGISFVDIVNGKAGVLPASKGAQAAPAVLARTPLAGPPLRASASFSFPKPTQPTSNVFAPATPPVSSSFSFTPSAAAQRPTPVMFPTLPKAPTVPKAADPPAMPRFSFEAPPPAKVSLASPQPPSPAARSMFTFTASSSSQPAALPNKAPESEPASSLFPPLPQAAGAAASSPGPTATPPPTEPKPVAEQPVKIQVSTPTAAPLPSAPVPAVASKPRYSPQELALSVPHILSAICSEVFAALFDRDILLYRDVIDAEIAERQAIADAEDALARQEEEELEEEREAEAERQRRKSRLAEIRSHVLARKYGRLWREEAARRARMEVERKELDRRVHRLGLGGNSWSAPLYRPPSPIGPILEFQEPVSSPTLAPMTPKSYPAPALSDRAMTAELPNDLASALGVFDDHIAPLRPAKRVHASPKRKRDWEQVEQKEGEEEGKTESSAVKMMKLQRAMRAAARLITT</sequence>
<accession>A0AAD9L8B9</accession>
<organism evidence="4 5">
    <name type="scientific">Papiliotrema laurentii</name>
    <name type="common">Cryptococcus laurentii</name>
    <dbReference type="NCBI Taxonomy" id="5418"/>
    <lineage>
        <taxon>Eukaryota</taxon>
        <taxon>Fungi</taxon>
        <taxon>Dikarya</taxon>
        <taxon>Basidiomycota</taxon>
        <taxon>Agaricomycotina</taxon>
        <taxon>Tremellomycetes</taxon>
        <taxon>Tremellales</taxon>
        <taxon>Rhynchogastremaceae</taxon>
        <taxon>Papiliotrema</taxon>
    </lineage>
</organism>
<feature type="coiled-coil region" evidence="1">
    <location>
        <begin position="712"/>
        <end position="748"/>
    </location>
</feature>
<dbReference type="GO" id="GO:0006406">
    <property type="term" value="P:mRNA export from nucleus"/>
    <property type="evidence" value="ECO:0007669"/>
    <property type="project" value="TreeGrafter"/>
</dbReference>
<dbReference type="InterPro" id="IPR005062">
    <property type="entry name" value="SAC3/GANP/THP3_conserved"/>
</dbReference>
<dbReference type="PANTHER" id="PTHR12436">
    <property type="entry name" value="80 KDA MCM3-ASSOCIATED PROTEIN"/>
    <property type="match status" value="1"/>
</dbReference>
<feature type="compositionally biased region" description="Basic and acidic residues" evidence="2">
    <location>
        <begin position="878"/>
        <end position="894"/>
    </location>
</feature>
<evidence type="ECO:0000256" key="1">
    <source>
        <dbReference type="SAM" id="Coils"/>
    </source>
</evidence>
<evidence type="ECO:0000259" key="3">
    <source>
        <dbReference type="Pfam" id="PF03399"/>
    </source>
</evidence>
<feature type="compositionally biased region" description="Basic and acidic residues" evidence="2">
    <location>
        <begin position="34"/>
        <end position="46"/>
    </location>
</feature>
<proteinExistence type="predicted"/>
<feature type="domain" description="SAC3/GANP/THP3 conserved" evidence="3">
    <location>
        <begin position="71"/>
        <end position="362"/>
    </location>
</feature>
<keyword evidence="1" id="KW-0175">Coiled coil</keyword>
<feature type="compositionally biased region" description="Polar residues" evidence="2">
    <location>
        <begin position="587"/>
        <end position="597"/>
    </location>
</feature>
<keyword evidence="5" id="KW-1185">Reference proteome</keyword>
<protein>
    <submittedName>
        <fullName evidence="4">SAC3/GANP/Nin1/mts3/eIF-3 p25 family-domain-containing protein</fullName>
    </submittedName>
</protein>
<dbReference type="GO" id="GO:0005737">
    <property type="term" value="C:cytoplasm"/>
    <property type="evidence" value="ECO:0007669"/>
    <property type="project" value="TreeGrafter"/>
</dbReference>
<dbReference type="GO" id="GO:0070390">
    <property type="term" value="C:transcription export complex 2"/>
    <property type="evidence" value="ECO:0007669"/>
    <property type="project" value="TreeGrafter"/>
</dbReference>
<feature type="compositionally biased region" description="Basic residues" evidence="2">
    <location>
        <begin position="868"/>
        <end position="877"/>
    </location>
</feature>
<gene>
    <name evidence="4" type="ORF">DB88DRAFT_5949</name>
</gene>
<feature type="compositionally biased region" description="Low complexity" evidence="2">
    <location>
        <begin position="619"/>
        <end position="630"/>
    </location>
</feature>